<feature type="region of interest" description="Disordered" evidence="1">
    <location>
        <begin position="1"/>
        <end position="28"/>
    </location>
</feature>
<dbReference type="AlphaFoldDB" id="A0AAD7BZT2"/>
<gene>
    <name evidence="2" type="ORF">FB45DRAFT_479051</name>
</gene>
<organism evidence="2 3">
    <name type="scientific">Roridomyces roridus</name>
    <dbReference type="NCBI Taxonomy" id="1738132"/>
    <lineage>
        <taxon>Eukaryota</taxon>
        <taxon>Fungi</taxon>
        <taxon>Dikarya</taxon>
        <taxon>Basidiomycota</taxon>
        <taxon>Agaricomycotina</taxon>
        <taxon>Agaricomycetes</taxon>
        <taxon>Agaricomycetidae</taxon>
        <taxon>Agaricales</taxon>
        <taxon>Marasmiineae</taxon>
        <taxon>Mycenaceae</taxon>
        <taxon>Roridomyces</taxon>
    </lineage>
</organism>
<evidence type="ECO:0000313" key="3">
    <source>
        <dbReference type="Proteomes" id="UP001221142"/>
    </source>
</evidence>
<comment type="caution">
    <text evidence="2">The sequence shown here is derived from an EMBL/GenBank/DDBJ whole genome shotgun (WGS) entry which is preliminary data.</text>
</comment>
<reference evidence="2" key="1">
    <citation type="submission" date="2023-03" db="EMBL/GenBank/DDBJ databases">
        <title>Massive genome expansion in bonnet fungi (Mycena s.s.) driven by repeated elements and novel gene families across ecological guilds.</title>
        <authorList>
            <consortium name="Lawrence Berkeley National Laboratory"/>
            <person name="Harder C.B."/>
            <person name="Miyauchi S."/>
            <person name="Viragh M."/>
            <person name="Kuo A."/>
            <person name="Thoen E."/>
            <person name="Andreopoulos B."/>
            <person name="Lu D."/>
            <person name="Skrede I."/>
            <person name="Drula E."/>
            <person name="Henrissat B."/>
            <person name="Morin E."/>
            <person name="Kohler A."/>
            <person name="Barry K."/>
            <person name="LaButti K."/>
            <person name="Morin E."/>
            <person name="Salamov A."/>
            <person name="Lipzen A."/>
            <person name="Mereny Z."/>
            <person name="Hegedus B."/>
            <person name="Baldrian P."/>
            <person name="Stursova M."/>
            <person name="Weitz H."/>
            <person name="Taylor A."/>
            <person name="Grigoriev I.V."/>
            <person name="Nagy L.G."/>
            <person name="Martin F."/>
            <person name="Kauserud H."/>
        </authorList>
    </citation>
    <scope>NUCLEOTIDE SEQUENCE</scope>
    <source>
        <strain evidence="2">9284</strain>
    </source>
</reference>
<evidence type="ECO:0000313" key="2">
    <source>
        <dbReference type="EMBL" id="KAJ7635007.1"/>
    </source>
</evidence>
<evidence type="ECO:0000256" key="1">
    <source>
        <dbReference type="SAM" id="MobiDB-lite"/>
    </source>
</evidence>
<dbReference type="EMBL" id="JARKIF010000007">
    <property type="protein sequence ID" value="KAJ7635007.1"/>
    <property type="molecule type" value="Genomic_DNA"/>
</dbReference>
<proteinExistence type="predicted"/>
<accession>A0AAD7BZT2</accession>
<keyword evidence="3" id="KW-1185">Reference proteome</keyword>
<name>A0AAD7BZT2_9AGAR</name>
<dbReference type="Proteomes" id="UP001221142">
    <property type="component" value="Unassembled WGS sequence"/>
</dbReference>
<protein>
    <submittedName>
        <fullName evidence="2">Uncharacterized protein</fullName>
    </submittedName>
</protein>
<sequence>MLQLWGENPFNPRPGNTPQDRTGAPPSHDTLDLSLLLVQHTVSEAQTRSTHTPSSATPSLEQIVAMLQERMMQRRGRTASIIHALVAFLHTIEPETIHQLEILRPRIAYPITWDVRSVWTESVIVYLVHRHRYDAAVCLFSRHFSSPYAQGRVERVAEEYMCRHISSESWSMSPRGFRRKPSPRVMNSLLHCLIKLSSSSEELQALHTEVRTRFGVPRWSAGGHRQILLFIRAFIDAGMTEPLARLLAEYDMDVLIHMGHGYTALLQAYAITSNLPKVV</sequence>